<evidence type="ECO:0000256" key="5">
    <source>
        <dbReference type="SAM" id="MobiDB-lite"/>
    </source>
</evidence>
<comment type="subcellular location">
    <subcellularLocation>
        <location evidence="4">Peroxisome membrane</location>
    </subcellularLocation>
</comment>
<dbReference type="AlphaFoldDB" id="C5FMK1"/>
<dbReference type="PANTHER" id="PTHR12652">
    <property type="entry name" value="PEROXISOMAL BIOGENESIS FACTOR 11"/>
    <property type="match status" value="1"/>
</dbReference>
<evidence type="ECO:0000256" key="3">
    <source>
        <dbReference type="ARBA" id="ARBA00023140"/>
    </source>
</evidence>
<gene>
    <name evidence="6" type="ORF">MCYG_03923</name>
</gene>
<dbReference type="PANTHER" id="PTHR12652:SF25">
    <property type="entry name" value="MICROBODY (PEROXISOME) PROLIFERATION PROTEIN PEROXIN 11C (EUROFUNG)"/>
    <property type="match status" value="1"/>
</dbReference>
<evidence type="ECO:0000313" key="6">
    <source>
        <dbReference type="EMBL" id="EEQ31104.1"/>
    </source>
</evidence>
<dbReference type="RefSeq" id="XP_002848417.1">
    <property type="nucleotide sequence ID" value="XM_002848371.1"/>
</dbReference>
<keyword evidence="2" id="KW-0472">Membrane</keyword>
<dbReference type="STRING" id="554155.C5FMK1"/>
<dbReference type="OrthoDB" id="10005898at2759"/>
<evidence type="ECO:0000256" key="2">
    <source>
        <dbReference type="ARBA" id="ARBA00023136"/>
    </source>
</evidence>
<dbReference type="Pfam" id="PF05648">
    <property type="entry name" value="PEX11"/>
    <property type="match status" value="1"/>
</dbReference>
<dbReference type="HOGENOM" id="CLU_052213_1_0_1"/>
<dbReference type="eggNOG" id="ENOG502S1P2">
    <property type="taxonomic scope" value="Eukaryota"/>
</dbReference>
<dbReference type="GO" id="GO:0005778">
    <property type="term" value="C:peroxisomal membrane"/>
    <property type="evidence" value="ECO:0007669"/>
    <property type="project" value="UniProtKB-SubCell"/>
</dbReference>
<keyword evidence="1" id="KW-0962">Peroxisome biogenesis</keyword>
<dbReference type="VEuPathDB" id="FungiDB:MCYG_03923"/>
<dbReference type="OMA" id="PLCVHWS"/>
<evidence type="ECO:0000256" key="4">
    <source>
        <dbReference type="ARBA" id="ARBA00046271"/>
    </source>
</evidence>
<dbReference type="GeneID" id="9229741"/>
<proteinExistence type="predicted"/>
<reference evidence="7" key="1">
    <citation type="journal article" date="2012" name="MBio">
        <title>Comparative genome analysis of Trichophyton rubrum and related dermatophytes reveals candidate genes involved in infection.</title>
        <authorList>
            <person name="Martinez D.A."/>
            <person name="Oliver B.G."/>
            <person name="Graeser Y."/>
            <person name="Goldberg J.M."/>
            <person name="Li W."/>
            <person name="Martinez-Rossi N.M."/>
            <person name="Monod M."/>
            <person name="Shelest E."/>
            <person name="Barton R.C."/>
            <person name="Birch E."/>
            <person name="Brakhage A.A."/>
            <person name="Chen Z."/>
            <person name="Gurr S.J."/>
            <person name="Heiman D."/>
            <person name="Heitman J."/>
            <person name="Kosti I."/>
            <person name="Rossi A."/>
            <person name="Saif S."/>
            <person name="Samalova M."/>
            <person name="Saunders C.W."/>
            <person name="Shea T."/>
            <person name="Summerbell R.C."/>
            <person name="Xu J."/>
            <person name="Young S."/>
            <person name="Zeng Q."/>
            <person name="Birren B.W."/>
            <person name="Cuomo C.A."/>
            <person name="White T.C."/>
        </authorList>
    </citation>
    <scope>NUCLEOTIDE SEQUENCE [LARGE SCALE GENOMIC DNA]</scope>
    <source>
        <strain evidence="7">ATCC MYA-4605 / CBS 113480</strain>
    </source>
</reference>
<protein>
    <submittedName>
        <fullName evidence="6">Peroxin 11C</fullName>
    </submittedName>
</protein>
<dbReference type="GO" id="GO:0016559">
    <property type="term" value="P:peroxisome fission"/>
    <property type="evidence" value="ECO:0007669"/>
    <property type="project" value="InterPro"/>
</dbReference>
<dbReference type="EMBL" id="DS995703">
    <property type="protein sequence ID" value="EEQ31104.1"/>
    <property type="molecule type" value="Genomic_DNA"/>
</dbReference>
<organism evidence="6 7">
    <name type="scientific">Arthroderma otae (strain ATCC MYA-4605 / CBS 113480)</name>
    <name type="common">Microsporum canis</name>
    <dbReference type="NCBI Taxonomy" id="554155"/>
    <lineage>
        <taxon>Eukaryota</taxon>
        <taxon>Fungi</taxon>
        <taxon>Dikarya</taxon>
        <taxon>Ascomycota</taxon>
        <taxon>Pezizomycotina</taxon>
        <taxon>Eurotiomycetes</taxon>
        <taxon>Eurotiomycetidae</taxon>
        <taxon>Onygenales</taxon>
        <taxon>Arthrodermataceae</taxon>
        <taxon>Microsporum</taxon>
    </lineage>
</organism>
<dbReference type="Proteomes" id="UP000002035">
    <property type="component" value="Unassembled WGS sequence"/>
</dbReference>
<dbReference type="InterPro" id="IPR008733">
    <property type="entry name" value="PEX11"/>
</dbReference>
<name>C5FMK1_ARTOC</name>
<sequence length="307" mass="32961">MEESLTESTVLVDIAPSAPQPAKAVEMEDEKPSSTPSAIDSTILRLNKFISSAHGTERAFATVGYSAHILHYALTHSRRLNHLALSALGRKTPSSASSAASSSSSASSAHPHLLALASLVSETRTSLRLLGLIPLWAWGSSICKSPPADPVLRAIAYGQVISCVLFQFLENVAFLASKGVLSKRAVERWGSLSKWSLWSIRAWLTHILLELVKLVRESQIAAQEQRRGRDDAASAAEKGVKQKGKEEAAKIALKAKAWNQRLVNSLAWLPLCLHWSVDGGIGVPASLVGVLSLTAGAWGIHDLWLAT</sequence>
<evidence type="ECO:0000256" key="1">
    <source>
        <dbReference type="ARBA" id="ARBA00022593"/>
    </source>
</evidence>
<keyword evidence="7" id="KW-1185">Reference proteome</keyword>
<feature type="region of interest" description="Disordered" evidence="5">
    <location>
        <begin position="1"/>
        <end position="37"/>
    </location>
</feature>
<accession>C5FMK1</accession>
<keyword evidence="3" id="KW-0576">Peroxisome</keyword>
<evidence type="ECO:0000313" key="7">
    <source>
        <dbReference type="Proteomes" id="UP000002035"/>
    </source>
</evidence>